<dbReference type="InterPro" id="IPR018496">
    <property type="entry name" value="PsdUridine_synth_RsuA/RluB_CS"/>
</dbReference>
<evidence type="ECO:0000256" key="3">
    <source>
        <dbReference type="ARBA" id="ARBA00023235"/>
    </source>
</evidence>
<dbReference type="GO" id="GO:0003723">
    <property type="term" value="F:RNA binding"/>
    <property type="evidence" value="ECO:0007669"/>
    <property type="project" value="UniProtKB-KW"/>
</dbReference>
<comment type="similarity">
    <text evidence="1 7">Belongs to the pseudouridine synthase RsuA family.</text>
</comment>
<dbReference type="Gene3D" id="3.30.70.580">
    <property type="entry name" value="Pseudouridine synthase I, catalytic domain, N-terminal subdomain"/>
    <property type="match status" value="1"/>
</dbReference>
<dbReference type="CDD" id="cd00165">
    <property type="entry name" value="S4"/>
    <property type="match status" value="1"/>
</dbReference>
<dbReference type="EC" id="5.4.99.-" evidence="7"/>
<organism evidence="9 10">
    <name type="scientific">Pseudomonas borbori</name>
    <dbReference type="NCBI Taxonomy" id="289003"/>
    <lineage>
        <taxon>Bacteria</taxon>
        <taxon>Pseudomonadati</taxon>
        <taxon>Pseudomonadota</taxon>
        <taxon>Gammaproteobacteria</taxon>
        <taxon>Pseudomonadales</taxon>
        <taxon>Pseudomonadaceae</taxon>
        <taxon>Pseudomonas</taxon>
    </lineage>
</organism>
<evidence type="ECO:0000259" key="8">
    <source>
        <dbReference type="SMART" id="SM00363"/>
    </source>
</evidence>
<dbReference type="SUPFAM" id="SSF55174">
    <property type="entry name" value="Alpha-L RNA-binding motif"/>
    <property type="match status" value="1"/>
</dbReference>
<dbReference type="Gene3D" id="3.10.290.10">
    <property type="entry name" value="RNA-binding S4 domain"/>
    <property type="match status" value="1"/>
</dbReference>
<evidence type="ECO:0000256" key="2">
    <source>
        <dbReference type="ARBA" id="ARBA00022884"/>
    </source>
</evidence>
<dbReference type="OrthoDB" id="9807213at2"/>
<evidence type="ECO:0000256" key="7">
    <source>
        <dbReference type="RuleBase" id="RU003887"/>
    </source>
</evidence>
<evidence type="ECO:0000313" key="9">
    <source>
        <dbReference type="EMBL" id="SFP90067.1"/>
    </source>
</evidence>
<dbReference type="NCBIfam" id="TIGR00093">
    <property type="entry name" value="pseudouridine synthase"/>
    <property type="match status" value="1"/>
</dbReference>
<keyword evidence="3 7" id="KW-0413">Isomerase</keyword>
<dbReference type="GO" id="GO:0160136">
    <property type="term" value="F:16S rRNA pseudouridine(516) synthase activity"/>
    <property type="evidence" value="ECO:0007669"/>
    <property type="project" value="UniProtKB-EC"/>
</dbReference>
<protein>
    <recommendedName>
        <fullName evidence="7">Pseudouridine synthase</fullName>
        <ecNumber evidence="7">5.4.99.-</ecNumber>
    </recommendedName>
</protein>
<dbReference type="InterPro" id="IPR006145">
    <property type="entry name" value="PsdUridine_synth_RsuA/RluA"/>
</dbReference>
<dbReference type="PANTHER" id="PTHR47683:SF4">
    <property type="entry name" value="PSEUDOURIDINE SYNTHASE"/>
    <property type="match status" value="1"/>
</dbReference>
<dbReference type="SMART" id="SM00363">
    <property type="entry name" value="S4"/>
    <property type="match status" value="1"/>
</dbReference>
<dbReference type="AlphaFoldDB" id="A0A1I5U574"/>
<dbReference type="Pfam" id="PF01479">
    <property type="entry name" value="S4"/>
    <property type="match status" value="1"/>
</dbReference>
<dbReference type="InterPro" id="IPR020103">
    <property type="entry name" value="PsdUridine_synth_cat_dom_sf"/>
</dbReference>
<evidence type="ECO:0000313" key="10">
    <source>
        <dbReference type="Proteomes" id="UP000198784"/>
    </source>
</evidence>
<evidence type="ECO:0000256" key="4">
    <source>
        <dbReference type="ARBA" id="ARBA00036749"/>
    </source>
</evidence>
<dbReference type="STRING" id="289003.SAMN05216190_12359"/>
<dbReference type="GO" id="GO:0000455">
    <property type="term" value="P:enzyme-directed rRNA pseudouridine synthesis"/>
    <property type="evidence" value="ECO:0007669"/>
    <property type="project" value="UniProtKB-ARBA"/>
</dbReference>
<evidence type="ECO:0000256" key="6">
    <source>
        <dbReference type="PROSITE-ProRule" id="PRU00182"/>
    </source>
</evidence>
<dbReference type="Pfam" id="PF00849">
    <property type="entry name" value="PseudoU_synth_2"/>
    <property type="match status" value="1"/>
</dbReference>
<dbReference type="CDD" id="cd02553">
    <property type="entry name" value="PseudoU_synth_RsuA"/>
    <property type="match status" value="1"/>
</dbReference>
<dbReference type="InterPro" id="IPR036986">
    <property type="entry name" value="S4_RNA-bd_sf"/>
</dbReference>
<comment type="catalytic activity">
    <reaction evidence="4">
        <text>uridine(516) in 16S rRNA = pseudouridine(516) in 16S rRNA</text>
        <dbReference type="Rhea" id="RHEA:38867"/>
        <dbReference type="Rhea" id="RHEA-COMP:10089"/>
        <dbReference type="Rhea" id="RHEA-COMP:10090"/>
        <dbReference type="ChEBI" id="CHEBI:65314"/>
        <dbReference type="ChEBI" id="CHEBI:65315"/>
        <dbReference type="EC" id="5.4.99.19"/>
    </reaction>
</comment>
<dbReference type="SUPFAM" id="SSF55120">
    <property type="entry name" value="Pseudouridine synthase"/>
    <property type="match status" value="1"/>
</dbReference>
<dbReference type="InterPro" id="IPR000748">
    <property type="entry name" value="PsdUridine_synth_RsuA/RluB/E/F"/>
</dbReference>
<dbReference type="Proteomes" id="UP000198784">
    <property type="component" value="Unassembled WGS sequence"/>
</dbReference>
<accession>A0A1I5U574</accession>
<dbReference type="InterPro" id="IPR002942">
    <property type="entry name" value="S4_RNA-bd"/>
</dbReference>
<comment type="function">
    <text evidence="5">Responsible for synthesis of pseudouridine from uracil-516 in 16S ribosomal RNA.</text>
</comment>
<evidence type="ECO:0000256" key="1">
    <source>
        <dbReference type="ARBA" id="ARBA00008348"/>
    </source>
</evidence>
<keyword evidence="2 6" id="KW-0694">RNA-binding</keyword>
<reference evidence="10" key="1">
    <citation type="submission" date="2016-10" db="EMBL/GenBank/DDBJ databases">
        <authorList>
            <person name="Varghese N."/>
            <person name="Submissions S."/>
        </authorList>
    </citation>
    <scope>NUCLEOTIDE SEQUENCE [LARGE SCALE GENOMIC DNA]</scope>
    <source>
        <strain evidence="10">DSM 17834</strain>
    </source>
</reference>
<dbReference type="InterPro" id="IPR042092">
    <property type="entry name" value="PsdUridine_s_RsuA/RluB/E/F_cat"/>
</dbReference>
<dbReference type="PROSITE" id="PS01149">
    <property type="entry name" value="PSI_RSU"/>
    <property type="match status" value="1"/>
</dbReference>
<dbReference type="RefSeq" id="WP_090502992.1">
    <property type="nucleotide sequence ID" value="NZ_FOWX01000023.1"/>
</dbReference>
<gene>
    <name evidence="9" type="ORF">SAMN05216190_12359</name>
</gene>
<proteinExistence type="inferred from homology"/>
<feature type="domain" description="RNA-binding S4" evidence="8">
    <location>
        <begin position="1"/>
        <end position="58"/>
    </location>
</feature>
<name>A0A1I5U574_9PSED</name>
<dbReference type="PROSITE" id="PS50889">
    <property type="entry name" value="S4"/>
    <property type="match status" value="1"/>
</dbReference>
<keyword evidence="10" id="KW-1185">Reference proteome</keyword>
<dbReference type="InterPro" id="IPR050343">
    <property type="entry name" value="RsuA_PseudoU_synthase"/>
</dbReference>
<dbReference type="Gene3D" id="3.30.70.1560">
    <property type="entry name" value="Alpha-L RNA-binding motif"/>
    <property type="match status" value="1"/>
</dbReference>
<dbReference type="PANTHER" id="PTHR47683">
    <property type="entry name" value="PSEUDOURIDINE SYNTHASE FAMILY PROTEIN-RELATED"/>
    <property type="match status" value="1"/>
</dbReference>
<dbReference type="EMBL" id="FOWX01000023">
    <property type="protein sequence ID" value="SFP90067.1"/>
    <property type="molecule type" value="Genomic_DNA"/>
</dbReference>
<sequence length="233" mass="26417">MRLDRFLSNLPRFNRQDVRQLLASGRVRVDGQVSRDGRDQVRVFSCIELDAEVLQAGKAARYFMLHKPVGVVSATEHPEHRTVLDLLDAPDKHELHLAGRLDLNTSGLLLITNDGQWSRRVTAPSGKQPKVYLVDSEDPIDPACIEAFARGLYFRFEDLVTRPAELQILAPRQARLTLYEGRYHQVKRMFGHFQNKVVGLHRLSVGAIQLDERLCPGQYRALTAEEIAGFANH</sequence>
<evidence type="ECO:0000256" key="5">
    <source>
        <dbReference type="ARBA" id="ARBA00037590"/>
    </source>
</evidence>
<dbReference type="InterPro" id="IPR020094">
    <property type="entry name" value="TruA/RsuA/RluB/E/F_N"/>
</dbReference>